<feature type="region of interest" description="Disordered" evidence="1">
    <location>
        <begin position="77"/>
        <end position="101"/>
    </location>
</feature>
<feature type="compositionally biased region" description="Low complexity" evidence="1">
    <location>
        <begin position="84"/>
        <end position="100"/>
    </location>
</feature>
<name>A0A6J7ATM8_9ZZZZ</name>
<organism evidence="2">
    <name type="scientific">freshwater metagenome</name>
    <dbReference type="NCBI Taxonomy" id="449393"/>
    <lineage>
        <taxon>unclassified sequences</taxon>
        <taxon>metagenomes</taxon>
        <taxon>ecological metagenomes</taxon>
    </lineage>
</organism>
<dbReference type="AlphaFoldDB" id="A0A6J7ATM8"/>
<proteinExistence type="predicted"/>
<evidence type="ECO:0000256" key="1">
    <source>
        <dbReference type="SAM" id="MobiDB-lite"/>
    </source>
</evidence>
<protein>
    <submittedName>
        <fullName evidence="2">Unannotated protein</fullName>
    </submittedName>
</protein>
<reference evidence="2" key="1">
    <citation type="submission" date="2020-05" db="EMBL/GenBank/DDBJ databases">
        <authorList>
            <person name="Chiriac C."/>
            <person name="Salcher M."/>
            <person name="Ghai R."/>
            <person name="Kavagutti S V."/>
        </authorList>
    </citation>
    <scope>NUCLEOTIDE SEQUENCE</scope>
</reference>
<evidence type="ECO:0000313" key="2">
    <source>
        <dbReference type="EMBL" id="CAB4836406.1"/>
    </source>
</evidence>
<dbReference type="EMBL" id="CAFAAV010000408">
    <property type="protein sequence ID" value="CAB4836406.1"/>
    <property type="molecule type" value="Genomic_DNA"/>
</dbReference>
<gene>
    <name evidence="2" type="ORF">UFOPK3099_03150</name>
</gene>
<accession>A0A6J7ATM8</accession>
<sequence length="135" mass="13582">MTSTPSGCVAKPIQSLRAGKLRLLAKNVVPTETPFTASTSTFGRDALAMIARTPDQEAIRAADSLDAIPPLPRLLPDSVAATESNGSSAATTSISSADGSVRGSAVYRPGVSVSSTSTSAATLCATSAAMRSLSP</sequence>